<keyword evidence="2" id="KW-0732">Signal</keyword>
<gene>
    <name evidence="4" type="ORF">GCK32_014677</name>
</gene>
<keyword evidence="5" id="KW-1185">Reference proteome</keyword>
<dbReference type="PROSITE" id="PS51670">
    <property type="entry name" value="SHKT"/>
    <property type="match status" value="1"/>
</dbReference>
<dbReference type="AlphaFoldDB" id="A0AAN8G2Y7"/>
<dbReference type="EMBL" id="WIXE01008044">
    <property type="protein sequence ID" value="KAK5979738.1"/>
    <property type="molecule type" value="Genomic_DNA"/>
</dbReference>
<organism evidence="4 5">
    <name type="scientific">Trichostrongylus colubriformis</name>
    <name type="common">Black scour worm</name>
    <dbReference type="NCBI Taxonomy" id="6319"/>
    <lineage>
        <taxon>Eukaryota</taxon>
        <taxon>Metazoa</taxon>
        <taxon>Ecdysozoa</taxon>
        <taxon>Nematoda</taxon>
        <taxon>Chromadorea</taxon>
        <taxon>Rhabditida</taxon>
        <taxon>Rhabditina</taxon>
        <taxon>Rhabditomorpha</taxon>
        <taxon>Strongyloidea</taxon>
        <taxon>Trichostrongylidae</taxon>
        <taxon>Trichostrongylus</taxon>
    </lineage>
</organism>
<evidence type="ECO:0000259" key="3">
    <source>
        <dbReference type="PROSITE" id="PS51670"/>
    </source>
</evidence>
<accession>A0AAN8G2Y7</accession>
<evidence type="ECO:0000313" key="5">
    <source>
        <dbReference type="Proteomes" id="UP001331761"/>
    </source>
</evidence>
<evidence type="ECO:0000256" key="2">
    <source>
        <dbReference type="SAM" id="SignalP"/>
    </source>
</evidence>
<evidence type="ECO:0000256" key="1">
    <source>
        <dbReference type="PROSITE-ProRule" id="PRU01005"/>
    </source>
</evidence>
<reference evidence="4 5" key="1">
    <citation type="submission" date="2019-10" db="EMBL/GenBank/DDBJ databases">
        <title>Assembly and Annotation for the nematode Trichostrongylus colubriformis.</title>
        <authorList>
            <person name="Martin J."/>
        </authorList>
    </citation>
    <scope>NUCLEOTIDE SEQUENCE [LARGE SCALE GENOMIC DNA]</scope>
    <source>
        <strain evidence="4">G859</strain>
        <tissue evidence="4">Whole worm</tissue>
    </source>
</reference>
<comment type="caution">
    <text evidence="1">Lacks conserved residue(s) required for the propagation of feature annotation.</text>
</comment>
<evidence type="ECO:0000313" key="4">
    <source>
        <dbReference type="EMBL" id="KAK5979738.1"/>
    </source>
</evidence>
<protein>
    <submittedName>
        <fullName evidence="4">ShTK domain protein</fullName>
    </submittedName>
</protein>
<proteinExistence type="predicted"/>
<sequence length="73" mass="8637">MLFRILLALLLLSALTTEGARRRQRPLQDECKDRSRNCKNKLKWCKSTDEGRVYQMKVNCRKTCNFCDEPMIV</sequence>
<feature type="domain" description="ShKT" evidence="3">
    <location>
        <begin position="31"/>
        <end position="67"/>
    </location>
</feature>
<dbReference type="Proteomes" id="UP001331761">
    <property type="component" value="Unassembled WGS sequence"/>
</dbReference>
<feature type="signal peptide" evidence="2">
    <location>
        <begin position="1"/>
        <end position="19"/>
    </location>
</feature>
<name>A0AAN8G2Y7_TRICO</name>
<comment type="caution">
    <text evidence="4">The sequence shown here is derived from an EMBL/GenBank/DDBJ whole genome shotgun (WGS) entry which is preliminary data.</text>
</comment>
<dbReference type="Gene3D" id="1.10.10.1870">
    <property type="entry name" value="ShTK domain-like"/>
    <property type="match status" value="1"/>
</dbReference>
<feature type="chain" id="PRO_5042978609" evidence="2">
    <location>
        <begin position="20"/>
        <end position="73"/>
    </location>
</feature>
<dbReference type="InterPro" id="IPR003582">
    <property type="entry name" value="ShKT_dom"/>
</dbReference>
<dbReference type="SMART" id="SM00254">
    <property type="entry name" value="ShKT"/>
    <property type="match status" value="1"/>
</dbReference>